<dbReference type="EMBL" id="VIXA01000001">
    <property type="protein sequence ID" value="TWG27589.1"/>
    <property type="molecule type" value="Genomic_DNA"/>
</dbReference>
<dbReference type="OrthoDB" id="9815497at2"/>
<dbReference type="InterPro" id="IPR052698">
    <property type="entry name" value="MoCofactor_Util/Proc"/>
</dbReference>
<name>A0A561WUQ8_9ACTN</name>
<gene>
    <name evidence="3" type="ORF">FHX75_11737</name>
</gene>
<dbReference type="Gene3D" id="3.40.50.720">
    <property type="entry name" value="NAD(P)-binding Rossmann-like Domain"/>
    <property type="match status" value="1"/>
</dbReference>
<organism evidence="3 4">
    <name type="scientific">Micromonospora palomenae</name>
    <dbReference type="NCBI Taxonomy" id="1461247"/>
    <lineage>
        <taxon>Bacteria</taxon>
        <taxon>Bacillati</taxon>
        <taxon>Actinomycetota</taxon>
        <taxon>Actinomycetes</taxon>
        <taxon>Micromonosporales</taxon>
        <taxon>Micromonosporaceae</taxon>
        <taxon>Micromonospora</taxon>
    </lineage>
</organism>
<proteinExistence type="predicted"/>
<dbReference type="PANTHER" id="PTHR30388">
    <property type="entry name" value="ALDEHYDE OXIDOREDUCTASE MOLYBDENUM COFACTOR ASSEMBLY PROTEIN"/>
    <property type="match status" value="1"/>
</dbReference>
<dbReference type="InterPro" id="IPR020856">
    <property type="entry name" value="Circadian_clock_protein_KaiA_C"/>
</dbReference>
<dbReference type="PANTHER" id="PTHR30388:SF4">
    <property type="entry name" value="MOLYBDENUM COFACTOR INSERTION CHAPERONE PAOD"/>
    <property type="match status" value="1"/>
</dbReference>
<evidence type="ECO:0000259" key="2">
    <source>
        <dbReference type="PROSITE" id="PS51431"/>
    </source>
</evidence>
<evidence type="ECO:0000313" key="3">
    <source>
        <dbReference type="EMBL" id="TWG27589.1"/>
    </source>
</evidence>
<dbReference type="Pfam" id="PF13478">
    <property type="entry name" value="XdhC_C"/>
    <property type="match status" value="1"/>
</dbReference>
<evidence type="ECO:0000313" key="4">
    <source>
        <dbReference type="Proteomes" id="UP000319927"/>
    </source>
</evidence>
<sequence>MRDLLASLCDLHRRGVPFGLATVVSSTAGMPAPGDLLAVDPVGEVRGGIPAGCVESAVLDAAAEALRTGRPRLARYAVGADGPWPSRPGCTGSLSVLVRRVAPGDPAGRVLCALAGAGPVGVATVTGGPAPFAAQLVIRPDRREGTLGDPVLDDWVAGQAADLFGTGGTVLLRRAGRPPVRVLLQAVPATPGMLLVGATAVAAALSRIGVDLGYRVTVCDPRPAFASAGRFPAAHEVHRAWPHRWLPTVGVDTSTVLCLLGHDPRHELALLRAALDTPAGYIGVLGSRAAHAARVDRLRAEGVSEAQLNRLAAPAGLDLNGRTPVEIALAIAAELVAFRRGGSGRPLTGLTGPIHRTGLPATPRRAVEAR</sequence>
<dbReference type="InterPro" id="IPR003777">
    <property type="entry name" value="XdhC_CoxI"/>
</dbReference>
<evidence type="ECO:0000256" key="1">
    <source>
        <dbReference type="SAM" id="MobiDB-lite"/>
    </source>
</evidence>
<dbReference type="Proteomes" id="UP000319927">
    <property type="component" value="Unassembled WGS sequence"/>
</dbReference>
<dbReference type="Pfam" id="PF02625">
    <property type="entry name" value="XdhC_CoxI"/>
    <property type="match status" value="1"/>
</dbReference>
<reference evidence="3 4" key="1">
    <citation type="submission" date="2019-06" db="EMBL/GenBank/DDBJ databases">
        <title>Sequencing the genomes of 1000 actinobacteria strains.</title>
        <authorList>
            <person name="Klenk H.-P."/>
        </authorList>
    </citation>
    <scope>NUCLEOTIDE SEQUENCE [LARGE SCALE GENOMIC DNA]</scope>
    <source>
        <strain evidence="3 4">DSM 102131</strain>
    </source>
</reference>
<feature type="region of interest" description="Disordered" evidence="1">
    <location>
        <begin position="349"/>
        <end position="370"/>
    </location>
</feature>
<accession>A0A561WUQ8</accession>
<protein>
    <submittedName>
        <fullName evidence="3">Xanthine dehydrogenase accessory factor</fullName>
    </submittedName>
</protein>
<dbReference type="GO" id="GO:0007623">
    <property type="term" value="P:circadian rhythm"/>
    <property type="evidence" value="ECO:0007669"/>
    <property type="project" value="InterPro"/>
</dbReference>
<dbReference type="RefSeq" id="WP_154936660.1">
    <property type="nucleotide sequence ID" value="NZ_VIXA01000001.1"/>
</dbReference>
<dbReference type="InterPro" id="IPR027051">
    <property type="entry name" value="XdhC_Rossmann_dom"/>
</dbReference>
<comment type="caution">
    <text evidence="3">The sequence shown here is derived from an EMBL/GenBank/DDBJ whole genome shotgun (WGS) entry which is preliminary data.</text>
</comment>
<dbReference type="PROSITE" id="PS51431">
    <property type="entry name" value="KAIA_C"/>
    <property type="match status" value="1"/>
</dbReference>
<dbReference type="AlphaFoldDB" id="A0A561WUQ8"/>
<keyword evidence="4" id="KW-1185">Reference proteome</keyword>
<feature type="domain" description="KaiA C-terminal" evidence="2">
    <location>
        <begin position="1"/>
        <end position="18"/>
    </location>
</feature>